<dbReference type="Pfam" id="PF25561">
    <property type="entry name" value="QRICH1"/>
    <property type="match status" value="1"/>
</dbReference>
<dbReference type="InterPro" id="IPR021893">
    <property type="entry name" value="ZMYM2-like_C"/>
</dbReference>
<dbReference type="PANTHER" id="PTHR46963">
    <property type="entry name" value="SIMILAR TO RIKEN CDNA E130308A19"/>
    <property type="match status" value="1"/>
</dbReference>
<feature type="compositionally biased region" description="Acidic residues" evidence="5">
    <location>
        <begin position="315"/>
        <end position="324"/>
    </location>
</feature>
<dbReference type="InterPro" id="IPR013762">
    <property type="entry name" value="Integrase-like_cat_sf"/>
</dbReference>
<accession>A0ABN8NNE5</accession>
<dbReference type="SUPFAM" id="SSF56349">
    <property type="entry name" value="DNA breaking-rejoining enzymes"/>
    <property type="match status" value="1"/>
</dbReference>
<dbReference type="Pfam" id="PF12012">
    <property type="entry name" value="DUF3504"/>
    <property type="match status" value="1"/>
</dbReference>
<evidence type="ECO:0000256" key="3">
    <source>
        <dbReference type="ARBA" id="ARBA00022843"/>
    </source>
</evidence>
<keyword evidence="3" id="KW-0832">Ubl conjugation</keyword>
<dbReference type="Gene3D" id="1.10.443.10">
    <property type="entry name" value="Intergrase catalytic core"/>
    <property type="match status" value="1"/>
</dbReference>
<dbReference type="InterPro" id="IPR057926">
    <property type="entry name" value="QRICH1_dom"/>
</dbReference>
<evidence type="ECO:0008006" key="10">
    <source>
        <dbReference type="Google" id="ProtNLM"/>
    </source>
</evidence>
<dbReference type="EMBL" id="CALNXK010000029">
    <property type="protein sequence ID" value="CAH3116190.1"/>
    <property type="molecule type" value="Genomic_DNA"/>
</dbReference>
<keyword evidence="1" id="KW-1017">Isopeptide bond</keyword>
<keyword evidence="2" id="KW-0597">Phosphoprotein</keyword>
<organism evidence="8 9">
    <name type="scientific">Porites lobata</name>
    <dbReference type="NCBI Taxonomy" id="104759"/>
    <lineage>
        <taxon>Eukaryota</taxon>
        <taxon>Metazoa</taxon>
        <taxon>Cnidaria</taxon>
        <taxon>Anthozoa</taxon>
        <taxon>Hexacorallia</taxon>
        <taxon>Scleractinia</taxon>
        <taxon>Fungiina</taxon>
        <taxon>Poritidae</taxon>
        <taxon>Porites</taxon>
    </lineage>
</organism>
<proteinExistence type="predicted"/>
<evidence type="ECO:0000256" key="1">
    <source>
        <dbReference type="ARBA" id="ARBA00022499"/>
    </source>
</evidence>
<keyword evidence="4" id="KW-0233">DNA recombination</keyword>
<gene>
    <name evidence="8" type="ORF">PLOB_00024274</name>
</gene>
<sequence>MACRFIEADDELIELLKCESENNNTKRSTGYWKGIFEKWAKTRGKEEQLESYDIQELNETLSQFYAELRKENGQDYEPDSLKVMQAALDRHLRSKNYPKSIVRDTEFLSSRKVLEGKARKLREQGMGKRPNKAKSLTKEEEEILWQNGQLGNQTPRSLINTMWWLLTMHFGLRGRQEHHDMMVEDFSIEKDDDGVEFITFSEGLTKTRQGGLRVKPRLATPKMFATGEKRCPVALSIPGKTSGRNEENRAKIPMGKNTINNIMKTMKEDSPLKDVCPEKKLTNHSARKTVVKKLKSSGIPKCEIKNITGHNSEQGLDDYDSGDENEQKIMSNIIDNAKP</sequence>
<feature type="domain" description="ZMYM2-like/QRICH1 C-terminal" evidence="6">
    <location>
        <begin position="137"/>
        <end position="203"/>
    </location>
</feature>
<name>A0ABN8NNE5_9CNID</name>
<feature type="domain" description="QRICH1-like" evidence="7">
    <location>
        <begin position="42"/>
        <end position="109"/>
    </location>
</feature>
<keyword evidence="9" id="KW-1185">Reference proteome</keyword>
<feature type="region of interest" description="Disordered" evidence="5">
    <location>
        <begin position="305"/>
        <end position="325"/>
    </location>
</feature>
<reference evidence="8 9" key="1">
    <citation type="submission" date="2022-05" db="EMBL/GenBank/DDBJ databases">
        <authorList>
            <consortium name="Genoscope - CEA"/>
            <person name="William W."/>
        </authorList>
    </citation>
    <scope>NUCLEOTIDE SEQUENCE [LARGE SCALE GENOMIC DNA]</scope>
</reference>
<evidence type="ECO:0000256" key="5">
    <source>
        <dbReference type="SAM" id="MobiDB-lite"/>
    </source>
</evidence>
<comment type="caution">
    <text evidence="8">The sequence shown here is derived from an EMBL/GenBank/DDBJ whole genome shotgun (WGS) entry which is preliminary data.</text>
</comment>
<evidence type="ECO:0000256" key="4">
    <source>
        <dbReference type="ARBA" id="ARBA00023172"/>
    </source>
</evidence>
<evidence type="ECO:0000259" key="6">
    <source>
        <dbReference type="Pfam" id="PF12012"/>
    </source>
</evidence>
<evidence type="ECO:0000313" key="8">
    <source>
        <dbReference type="EMBL" id="CAH3116190.1"/>
    </source>
</evidence>
<dbReference type="InterPro" id="IPR042838">
    <property type="entry name" value="KIAA1958"/>
</dbReference>
<feature type="non-terminal residue" evidence="8">
    <location>
        <position position="339"/>
    </location>
</feature>
<evidence type="ECO:0000256" key="2">
    <source>
        <dbReference type="ARBA" id="ARBA00022553"/>
    </source>
</evidence>
<evidence type="ECO:0000259" key="7">
    <source>
        <dbReference type="Pfam" id="PF25561"/>
    </source>
</evidence>
<protein>
    <recommendedName>
        <fullName evidence="10">DUF3504 domain-containing protein</fullName>
    </recommendedName>
</protein>
<evidence type="ECO:0000313" key="9">
    <source>
        <dbReference type="Proteomes" id="UP001159405"/>
    </source>
</evidence>
<dbReference type="InterPro" id="IPR011010">
    <property type="entry name" value="DNA_brk_join_enz"/>
</dbReference>
<dbReference type="PANTHER" id="PTHR46963:SF2">
    <property type="match status" value="1"/>
</dbReference>
<dbReference type="Proteomes" id="UP001159405">
    <property type="component" value="Unassembled WGS sequence"/>
</dbReference>